<dbReference type="PANTHER" id="PTHR33375">
    <property type="entry name" value="CHROMOSOME-PARTITIONING PROTEIN PARB-RELATED"/>
    <property type="match status" value="1"/>
</dbReference>
<dbReference type="SUPFAM" id="SSF110849">
    <property type="entry name" value="ParB/Sulfiredoxin"/>
    <property type="match status" value="1"/>
</dbReference>
<comment type="caution">
    <text evidence="5">The sequence shown here is derived from an EMBL/GenBank/DDBJ whole genome shotgun (WGS) entry which is preliminary data.</text>
</comment>
<dbReference type="Pfam" id="PF07506">
    <property type="entry name" value="RepB"/>
    <property type="match status" value="1"/>
</dbReference>
<reference evidence="5 6" key="1">
    <citation type="submission" date="2021-12" db="EMBL/GenBank/DDBJ databases">
        <title>Siccirubricoccus leaddurans sp. nov., a high concentration Zn2+ tolerance bacterium.</title>
        <authorList>
            <person name="Cao Y."/>
        </authorList>
    </citation>
    <scope>NUCLEOTIDE SEQUENCE [LARGE SCALE GENOMIC DNA]</scope>
    <source>
        <strain evidence="5 6">KC 17139</strain>
    </source>
</reference>
<dbReference type="InterPro" id="IPR036086">
    <property type="entry name" value="ParB/Sulfiredoxin_sf"/>
</dbReference>
<dbReference type="Proteomes" id="UP001523392">
    <property type="component" value="Unassembled WGS sequence"/>
</dbReference>
<evidence type="ECO:0000259" key="4">
    <source>
        <dbReference type="SMART" id="SM00470"/>
    </source>
</evidence>
<dbReference type="InterPro" id="IPR004437">
    <property type="entry name" value="ParB/RepB/Spo0J"/>
</dbReference>
<proteinExistence type="inferred from homology"/>
<dbReference type="InterPro" id="IPR003115">
    <property type="entry name" value="ParB_N"/>
</dbReference>
<dbReference type="NCBIfam" id="TIGR03454">
    <property type="entry name" value="partition_RepB"/>
    <property type="match status" value="1"/>
</dbReference>
<organism evidence="5 6">
    <name type="scientific">Siccirubricoccus soli</name>
    <dbReference type="NCBI Taxonomy" id="2899147"/>
    <lineage>
        <taxon>Bacteria</taxon>
        <taxon>Pseudomonadati</taxon>
        <taxon>Pseudomonadota</taxon>
        <taxon>Alphaproteobacteria</taxon>
        <taxon>Acetobacterales</taxon>
        <taxon>Roseomonadaceae</taxon>
        <taxon>Siccirubricoccus</taxon>
    </lineage>
</organism>
<evidence type="ECO:0000256" key="2">
    <source>
        <dbReference type="SAM" id="Coils"/>
    </source>
</evidence>
<dbReference type="Gene3D" id="1.10.10.2830">
    <property type="match status" value="1"/>
</dbReference>
<dbReference type="SUPFAM" id="SSF109709">
    <property type="entry name" value="KorB DNA-binding domain-like"/>
    <property type="match status" value="1"/>
</dbReference>
<dbReference type="RefSeq" id="WP_252956475.1">
    <property type="nucleotide sequence ID" value="NZ_JAFIRR010000230.1"/>
</dbReference>
<dbReference type="CDD" id="cd16405">
    <property type="entry name" value="RepB_like_N"/>
    <property type="match status" value="1"/>
</dbReference>
<evidence type="ECO:0000313" key="5">
    <source>
        <dbReference type="EMBL" id="MCO6419796.1"/>
    </source>
</evidence>
<dbReference type="InterPro" id="IPR011111">
    <property type="entry name" value="Plasmid_RepB"/>
</dbReference>
<comment type="similarity">
    <text evidence="1">Belongs to the ParB family.</text>
</comment>
<keyword evidence="2" id="KW-0175">Coiled coil</keyword>
<feature type="region of interest" description="Disordered" evidence="3">
    <location>
        <begin position="1"/>
        <end position="33"/>
    </location>
</feature>
<protein>
    <submittedName>
        <fullName evidence="5">Plasmid partitioning protein RepB</fullName>
    </submittedName>
</protein>
<accession>A0ABT1DCY8</accession>
<name>A0ABT1DCY8_9PROT</name>
<evidence type="ECO:0000313" key="6">
    <source>
        <dbReference type="Proteomes" id="UP001523392"/>
    </source>
</evidence>
<dbReference type="EMBL" id="JAFIRR010000230">
    <property type="protein sequence ID" value="MCO6419796.1"/>
    <property type="molecule type" value="Genomic_DNA"/>
</dbReference>
<evidence type="ECO:0000256" key="1">
    <source>
        <dbReference type="ARBA" id="ARBA00006295"/>
    </source>
</evidence>
<dbReference type="NCBIfam" id="TIGR00180">
    <property type="entry name" value="parB_part"/>
    <property type="match status" value="1"/>
</dbReference>
<dbReference type="SMART" id="SM00470">
    <property type="entry name" value="ParB"/>
    <property type="match status" value="1"/>
</dbReference>
<keyword evidence="6" id="KW-1185">Reference proteome</keyword>
<gene>
    <name evidence="5" type="primary">repB</name>
    <name evidence="5" type="ORF">JYK14_27060</name>
</gene>
<dbReference type="PANTHER" id="PTHR33375:SF1">
    <property type="entry name" value="CHROMOSOME-PARTITIONING PROTEIN PARB-RELATED"/>
    <property type="match status" value="1"/>
</dbReference>
<sequence length="337" mass="36274">MKRKQLLKDLLAAGPAAEAPPPESPTPEAVGRRIPSGAVRAMGLDLSRLQEEARRAERLEQEMRNGQAVLEIDPASVDPSFAEDRIARTSDAEYRRLVESIAAAGQQVPILLRPHPDSAGRYQVAYGHRRLAAAAELGIPVRAIIRPLTDAELVIAQGKENAERRNLSFIERAIFAAELEAKGFDRATLHAALAAHPAEMTRYLAVARAIPRWLVRAIGPAPRAGRPRWMALAEAVSAQGALEVAARLAEQPDFRAAPSDARFGLVLAALRQVAPEPAAPALPAVPQGLSFIHIEELEEGTRFTILNSAPSGLAAFLLGRLVELVGEFEARRDGGEG</sequence>
<feature type="domain" description="ParB-like N-terminal" evidence="4">
    <location>
        <begin position="70"/>
        <end position="162"/>
    </location>
</feature>
<dbReference type="Pfam" id="PF02195">
    <property type="entry name" value="ParB_N"/>
    <property type="match status" value="1"/>
</dbReference>
<evidence type="ECO:0000256" key="3">
    <source>
        <dbReference type="SAM" id="MobiDB-lite"/>
    </source>
</evidence>
<dbReference type="InterPro" id="IPR050336">
    <property type="entry name" value="Chromosome_partition/occlusion"/>
</dbReference>
<feature type="coiled-coil region" evidence="2">
    <location>
        <begin position="39"/>
        <end position="69"/>
    </location>
</feature>
<dbReference type="InterPro" id="IPR017819">
    <property type="entry name" value="Plasmid_partition_RepB"/>
</dbReference>
<dbReference type="InterPro" id="IPR037972">
    <property type="entry name" value="RepB_N"/>
</dbReference>
<dbReference type="Gene3D" id="3.90.1530.30">
    <property type="match status" value="1"/>
</dbReference>